<dbReference type="Proteomes" id="UP000030653">
    <property type="component" value="Unassembled WGS sequence"/>
</dbReference>
<organism evidence="2 3">
    <name type="scientific">Dacryopinax primogenitus (strain DJM 731)</name>
    <name type="common">Brown rot fungus</name>
    <dbReference type="NCBI Taxonomy" id="1858805"/>
    <lineage>
        <taxon>Eukaryota</taxon>
        <taxon>Fungi</taxon>
        <taxon>Dikarya</taxon>
        <taxon>Basidiomycota</taxon>
        <taxon>Agaricomycotina</taxon>
        <taxon>Dacrymycetes</taxon>
        <taxon>Dacrymycetales</taxon>
        <taxon>Dacrymycetaceae</taxon>
        <taxon>Dacryopinax</taxon>
    </lineage>
</organism>
<dbReference type="EMBL" id="JH795882">
    <property type="protein sequence ID" value="EJT96630.1"/>
    <property type="molecule type" value="Genomic_DNA"/>
</dbReference>
<dbReference type="InterPro" id="IPR008775">
    <property type="entry name" value="Phytyl_CoA_dOase-like"/>
</dbReference>
<evidence type="ECO:0000313" key="2">
    <source>
        <dbReference type="EMBL" id="EJT96630.1"/>
    </source>
</evidence>
<feature type="region of interest" description="Disordered" evidence="1">
    <location>
        <begin position="44"/>
        <end position="99"/>
    </location>
</feature>
<dbReference type="OrthoDB" id="2328924at2759"/>
<dbReference type="AlphaFoldDB" id="M5FN10"/>
<keyword evidence="3" id="KW-1185">Reference proteome</keyword>
<evidence type="ECO:0008006" key="4">
    <source>
        <dbReference type="Google" id="ProtNLM"/>
    </source>
</evidence>
<protein>
    <recommendedName>
        <fullName evidence="4">PhyH-domain-containing protein</fullName>
    </recommendedName>
</protein>
<evidence type="ECO:0000256" key="1">
    <source>
        <dbReference type="SAM" id="MobiDB-lite"/>
    </source>
</evidence>
<dbReference type="Gene3D" id="2.60.120.620">
    <property type="entry name" value="q2cbj1_9rhob like domain"/>
    <property type="match status" value="1"/>
</dbReference>
<proteinExistence type="predicted"/>
<gene>
    <name evidence="2" type="ORF">DACRYDRAFT_102815</name>
</gene>
<reference evidence="2 3" key="1">
    <citation type="journal article" date="2012" name="Science">
        <title>The Paleozoic origin of enzymatic lignin decomposition reconstructed from 31 fungal genomes.</title>
        <authorList>
            <person name="Floudas D."/>
            <person name="Binder M."/>
            <person name="Riley R."/>
            <person name="Barry K."/>
            <person name="Blanchette R.A."/>
            <person name="Henrissat B."/>
            <person name="Martinez A.T."/>
            <person name="Otillar R."/>
            <person name="Spatafora J.W."/>
            <person name="Yadav J.S."/>
            <person name="Aerts A."/>
            <person name="Benoit I."/>
            <person name="Boyd A."/>
            <person name="Carlson A."/>
            <person name="Copeland A."/>
            <person name="Coutinho P.M."/>
            <person name="de Vries R.P."/>
            <person name="Ferreira P."/>
            <person name="Findley K."/>
            <person name="Foster B."/>
            <person name="Gaskell J."/>
            <person name="Glotzer D."/>
            <person name="Gorecki P."/>
            <person name="Heitman J."/>
            <person name="Hesse C."/>
            <person name="Hori C."/>
            <person name="Igarashi K."/>
            <person name="Jurgens J.A."/>
            <person name="Kallen N."/>
            <person name="Kersten P."/>
            <person name="Kohler A."/>
            <person name="Kuees U."/>
            <person name="Kumar T.K.A."/>
            <person name="Kuo A."/>
            <person name="LaButti K."/>
            <person name="Larrondo L.F."/>
            <person name="Lindquist E."/>
            <person name="Ling A."/>
            <person name="Lombard V."/>
            <person name="Lucas S."/>
            <person name="Lundell T."/>
            <person name="Martin R."/>
            <person name="McLaughlin D.J."/>
            <person name="Morgenstern I."/>
            <person name="Morin E."/>
            <person name="Murat C."/>
            <person name="Nagy L.G."/>
            <person name="Nolan M."/>
            <person name="Ohm R.A."/>
            <person name="Patyshakuliyeva A."/>
            <person name="Rokas A."/>
            <person name="Ruiz-Duenas F.J."/>
            <person name="Sabat G."/>
            <person name="Salamov A."/>
            <person name="Samejima M."/>
            <person name="Schmutz J."/>
            <person name="Slot J.C."/>
            <person name="St John F."/>
            <person name="Stenlid J."/>
            <person name="Sun H."/>
            <person name="Sun S."/>
            <person name="Syed K."/>
            <person name="Tsang A."/>
            <person name="Wiebenga A."/>
            <person name="Young D."/>
            <person name="Pisabarro A."/>
            <person name="Eastwood D.C."/>
            <person name="Martin F."/>
            <person name="Cullen D."/>
            <person name="Grigoriev I.V."/>
            <person name="Hibbett D.S."/>
        </authorList>
    </citation>
    <scope>NUCLEOTIDE SEQUENCE [LARGE SCALE GENOMIC DNA]</scope>
    <source>
        <strain evidence="2 3">DJM-731 SS1</strain>
    </source>
</reference>
<dbReference type="HOGENOM" id="CLU_531013_0_0_1"/>
<dbReference type="GeneID" id="63682734"/>
<dbReference type="SUPFAM" id="SSF51197">
    <property type="entry name" value="Clavaminate synthase-like"/>
    <property type="match status" value="1"/>
</dbReference>
<accession>M5FN10</accession>
<name>M5FN10_DACPD</name>
<dbReference type="Pfam" id="PF05721">
    <property type="entry name" value="PhyH"/>
    <property type="match status" value="1"/>
</dbReference>
<evidence type="ECO:0000313" key="3">
    <source>
        <dbReference type="Proteomes" id="UP000030653"/>
    </source>
</evidence>
<feature type="compositionally biased region" description="Polar residues" evidence="1">
    <location>
        <begin position="57"/>
        <end position="66"/>
    </location>
</feature>
<dbReference type="RefSeq" id="XP_040623528.1">
    <property type="nucleotide sequence ID" value="XM_040767672.1"/>
</dbReference>
<sequence length="513" mass="57602">MSIVPSLSSTSRRALLQLPRAVTQRTLHLSFPLKADDKALSFSSQSSRLTRGPHAQTGWTQPTQSIFPPLPGSVRLAPTSPSPSSPSSTPSNLHFPASVPEEQRERGWDFIQHLLRHTSKPGQVKQTPASTWETRSLRFLERFDPERVPGPYSGRRVPVEGGDVARAYGRLNTLTIGGSIKAWWLRDQRFVPRSVERYRLRSARHRRRFAQNANDTPATNVDVPSSTNTQSKPTWEELKAAAHAQIDQSDLDHWHSHGYVLIPFLTPSEVADCLAEFGQYMPTWEEYVLRKPMFTRLLGGGPPRGWVRHDFPYSSTALNRVALHPYLVAFAERLTGSTDLQLSHDAIVGKYAGNDYDQELHQDYTNNTLVVPRAGTASIDIPMIVYYTDVTLDLGPSVVVPSEHTRHLSPNGRRFYSREEFPEIYEHELPATVRAGSVLVYTMRTFHRGSKMLAMEGCRFSQFVAFHTAGTPWFGSHCFQLSGGKPEMDKFVTHASPREREMTRGGTEVSGDG</sequence>